<reference evidence="1 2" key="1">
    <citation type="submission" date="2022-10" db="EMBL/GenBank/DDBJ databases">
        <title>Defluviimonas sp. nov., isolated from ocean surface water.</title>
        <authorList>
            <person name="He W."/>
            <person name="Wang L."/>
            <person name="Zhang D.-F."/>
        </authorList>
    </citation>
    <scope>NUCLEOTIDE SEQUENCE [LARGE SCALE GENOMIC DNA]</scope>
    <source>
        <strain evidence="1 2">WL0002</strain>
    </source>
</reference>
<evidence type="ECO:0000313" key="1">
    <source>
        <dbReference type="EMBL" id="MCV2869442.1"/>
    </source>
</evidence>
<evidence type="ECO:0000313" key="2">
    <source>
        <dbReference type="Proteomes" id="UP001652542"/>
    </source>
</evidence>
<keyword evidence="2" id="KW-1185">Reference proteome</keyword>
<dbReference type="Pfam" id="PF07372">
    <property type="entry name" value="DUF1491"/>
    <property type="match status" value="1"/>
</dbReference>
<sequence length="113" mass="12551">MATEPRLTADFWIRAYLARLQMAGIPAYVTFRGDPTAGAILVKLATLDGAARLYQRSFDLMTGARAWVTLADGPEPEVDAAARRQRQMDPDLWVIEVESREGRTLLDEEGLAD</sequence>
<proteinExistence type="predicted"/>
<gene>
    <name evidence="1" type="ORF">OEW28_12475</name>
</gene>
<dbReference type="Proteomes" id="UP001652542">
    <property type="component" value="Unassembled WGS sequence"/>
</dbReference>
<dbReference type="EMBL" id="JAOWKY010000003">
    <property type="protein sequence ID" value="MCV2869442.1"/>
    <property type="molecule type" value="Genomic_DNA"/>
</dbReference>
<dbReference type="RefSeq" id="WP_263735103.1">
    <property type="nucleotide sequence ID" value="NZ_JAOWKY010000003.1"/>
</dbReference>
<comment type="caution">
    <text evidence="1">The sequence shown here is derived from an EMBL/GenBank/DDBJ whole genome shotgun (WGS) entry which is preliminary data.</text>
</comment>
<name>A0ABT2ZE98_9RHOB</name>
<protein>
    <submittedName>
        <fullName evidence="1">DUF1491 family protein</fullName>
    </submittedName>
</protein>
<dbReference type="InterPro" id="IPR009964">
    <property type="entry name" value="DUF1491"/>
</dbReference>
<dbReference type="Gene3D" id="3.40.1530.20">
    <property type="entry name" value="Protein of unknown function (DUF1491)"/>
    <property type="match status" value="1"/>
</dbReference>
<organism evidence="1 2">
    <name type="scientific">Albidovulum marisflavi</name>
    <dbReference type="NCBI Taxonomy" id="2984159"/>
    <lineage>
        <taxon>Bacteria</taxon>
        <taxon>Pseudomonadati</taxon>
        <taxon>Pseudomonadota</taxon>
        <taxon>Alphaproteobacteria</taxon>
        <taxon>Rhodobacterales</taxon>
        <taxon>Paracoccaceae</taxon>
        <taxon>Albidovulum</taxon>
    </lineage>
</organism>
<accession>A0ABT2ZE98</accession>